<gene>
    <name evidence="2" type="ORF">METZ01_LOCUS282199</name>
</gene>
<dbReference type="InterPro" id="IPR055227">
    <property type="entry name" value="HRQ1_WHD"/>
</dbReference>
<reference evidence="2" key="1">
    <citation type="submission" date="2018-05" db="EMBL/GenBank/DDBJ databases">
        <authorList>
            <person name="Lanie J.A."/>
            <person name="Ng W.-L."/>
            <person name="Kazmierczak K.M."/>
            <person name="Andrzejewski T.M."/>
            <person name="Davidsen T.M."/>
            <person name="Wayne K.J."/>
            <person name="Tettelin H."/>
            <person name="Glass J.I."/>
            <person name="Rusch D."/>
            <person name="Podicherti R."/>
            <person name="Tsui H.-C.T."/>
            <person name="Winkler M.E."/>
        </authorList>
    </citation>
    <scope>NUCLEOTIDE SEQUENCE</scope>
</reference>
<dbReference type="Pfam" id="PF09369">
    <property type="entry name" value="MZB"/>
    <property type="match status" value="1"/>
</dbReference>
<protein>
    <recommendedName>
        <fullName evidence="1">Helicase C-terminal domain-containing protein</fullName>
    </recommendedName>
</protein>
<organism evidence="2">
    <name type="scientific">marine metagenome</name>
    <dbReference type="NCBI Taxonomy" id="408172"/>
    <lineage>
        <taxon>unclassified sequences</taxon>
        <taxon>metagenomes</taxon>
        <taxon>ecological metagenomes</taxon>
    </lineage>
</organism>
<dbReference type="GO" id="GO:0005634">
    <property type="term" value="C:nucleus"/>
    <property type="evidence" value="ECO:0007669"/>
    <property type="project" value="TreeGrafter"/>
</dbReference>
<feature type="non-terminal residue" evidence="2">
    <location>
        <position position="1"/>
    </location>
</feature>
<name>A0A382L0P1_9ZZZZ</name>
<evidence type="ECO:0000313" key="2">
    <source>
        <dbReference type="EMBL" id="SVC29345.1"/>
    </source>
</evidence>
<dbReference type="PROSITE" id="PS51194">
    <property type="entry name" value="HELICASE_CTER"/>
    <property type="match status" value="1"/>
</dbReference>
<dbReference type="Pfam" id="PF00271">
    <property type="entry name" value="Helicase_C"/>
    <property type="match status" value="1"/>
</dbReference>
<dbReference type="InterPro" id="IPR001650">
    <property type="entry name" value="Helicase_C-like"/>
</dbReference>
<dbReference type="InterPro" id="IPR018973">
    <property type="entry name" value="MZB"/>
</dbReference>
<dbReference type="SUPFAM" id="SSF52540">
    <property type="entry name" value="P-loop containing nucleoside triphosphate hydrolases"/>
    <property type="match status" value="1"/>
</dbReference>
<dbReference type="InterPro" id="IPR027417">
    <property type="entry name" value="P-loop_NTPase"/>
</dbReference>
<dbReference type="GO" id="GO:0036297">
    <property type="term" value="P:interstrand cross-link repair"/>
    <property type="evidence" value="ECO:0007669"/>
    <property type="project" value="TreeGrafter"/>
</dbReference>
<feature type="non-terminal residue" evidence="2">
    <location>
        <position position="410"/>
    </location>
</feature>
<dbReference type="Pfam" id="PF22982">
    <property type="entry name" value="WHD_HRQ1"/>
    <property type="match status" value="1"/>
</dbReference>
<dbReference type="PANTHER" id="PTHR47957">
    <property type="entry name" value="ATP-DEPENDENT HELICASE HRQ1"/>
    <property type="match status" value="1"/>
</dbReference>
<proteinExistence type="predicted"/>
<dbReference type="GO" id="GO:0006289">
    <property type="term" value="P:nucleotide-excision repair"/>
    <property type="evidence" value="ECO:0007669"/>
    <property type="project" value="TreeGrafter"/>
</dbReference>
<dbReference type="EMBL" id="UINC01083542">
    <property type="protein sequence ID" value="SVC29345.1"/>
    <property type="molecule type" value="Genomic_DNA"/>
</dbReference>
<feature type="domain" description="Helicase C-terminal" evidence="1">
    <location>
        <begin position="1"/>
        <end position="102"/>
    </location>
</feature>
<sequence length="410" mass="46070">LPRDRREIEQKLASGELLSVVTTNALELGIDVGSLDACVMVGFPGTIASLWQQAGRVGRGSSTSLIILIVNNLPIEQYLTQHPEYLFEQMPEQTVISPENPHILAEHLRCAAHEIPLRKSDQKFFGKRMPLIADYLYKKGNLKQSGPQYYVPQNDYPSRQIDLRSVPSQSYAIKDIQTNKIIGTIDGARIFSHAHPGAIYLHNSETYLIKELDFDQRIVTAELVTSDYYTQSVVTEHIDIIESRGQKNWGNGTIKTGKILIKSRATEFQQITFHSHEFIGRKGLNLPEQKMQTLGTWFIPNSNFLPFVEGELQLSYFSGLKAIKNVLESILPLYTMSEQKGCLGKVQPDDDGKLAIFLLDAYPGGLGYAETSYNQFDQMMLHASEIISNCSCHDGCPSCIHQMYMFASND</sequence>
<dbReference type="GO" id="GO:0043138">
    <property type="term" value="F:3'-5' DNA helicase activity"/>
    <property type="evidence" value="ECO:0007669"/>
    <property type="project" value="TreeGrafter"/>
</dbReference>
<evidence type="ECO:0000259" key="1">
    <source>
        <dbReference type="PROSITE" id="PS51194"/>
    </source>
</evidence>
<dbReference type="Gene3D" id="3.40.50.300">
    <property type="entry name" value="P-loop containing nucleotide triphosphate hydrolases"/>
    <property type="match status" value="1"/>
</dbReference>
<dbReference type="PANTHER" id="PTHR47957:SF3">
    <property type="entry name" value="ATP-DEPENDENT HELICASE HRQ1"/>
    <property type="match status" value="1"/>
</dbReference>
<accession>A0A382L0P1</accession>
<dbReference type="AlphaFoldDB" id="A0A382L0P1"/>